<name>A0A3P3U4T8_9BACL</name>
<reference evidence="2 3" key="1">
    <citation type="submission" date="2018-11" db="EMBL/GenBank/DDBJ databases">
        <title>Genome sequencing of Paenibacillus sp. KCOM 3021 (= ChDC PVNT-B20).</title>
        <authorList>
            <person name="Kook J.-K."/>
            <person name="Park S.-N."/>
            <person name="Lim Y.K."/>
        </authorList>
    </citation>
    <scope>NUCLEOTIDE SEQUENCE [LARGE SCALE GENOMIC DNA]</scope>
    <source>
        <strain evidence="2 3">KCOM 3021</strain>
    </source>
</reference>
<feature type="compositionally biased region" description="Basic and acidic residues" evidence="1">
    <location>
        <begin position="84"/>
        <end position="109"/>
    </location>
</feature>
<dbReference type="EMBL" id="RRCN01000001">
    <property type="protein sequence ID" value="RRJ65382.1"/>
    <property type="molecule type" value="Genomic_DNA"/>
</dbReference>
<dbReference type="RefSeq" id="WP_128633190.1">
    <property type="nucleotide sequence ID" value="NZ_RRCN01000001.1"/>
</dbReference>
<feature type="region of interest" description="Disordered" evidence="1">
    <location>
        <begin position="1"/>
        <end position="109"/>
    </location>
</feature>
<feature type="compositionally biased region" description="Basic and acidic residues" evidence="1">
    <location>
        <begin position="56"/>
        <end position="67"/>
    </location>
</feature>
<gene>
    <name evidence="2" type="ORF">EHV15_22545</name>
</gene>
<sequence length="109" mass="12310">MNMKPVELQIAVPRTSEAGRVQHDQQHRPLLDQNLLSLQAVKTSEAERQRSAGVDESNRNKNVRREGNGSFSEEQEPEQGSGGKPDEQEPKPEQLAEHPYKGRHIDFSL</sequence>
<proteinExistence type="predicted"/>
<evidence type="ECO:0000313" key="3">
    <source>
        <dbReference type="Proteomes" id="UP000267017"/>
    </source>
</evidence>
<dbReference type="AlphaFoldDB" id="A0A3P3U4T8"/>
<evidence type="ECO:0008006" key="4">
    <source>
        <dbReference type="Google" id="ProtNLM"/>
    </source>
</evidence>
<evidence type="ECO:0000313" key="2">
    <source>
        <dbReference type="EMBL" id="RRJ65382.1"/>
    </source>
</evidence>
<organism evidence="2 3">
    <name type="scientific">Paenibacillus oralis</name>
    <dbReference type="NCBI Taxonomy" id="2490856"/>
    <lineage>
        <taxon>Bacteria</taxon>
        <taxon>Bacillati</taxon>
        <taxon>Bacillota</taxon>
        <taxon>Bacilli</taxon>
        <taxon>Bacillales</taxon>
        <taxon>Paenibacillaceae</taxon>
        <taxon>Paenibacillus</taxon>
    </lineage>
</organism>
<keyword evidence="3" id="KW-1185">Reference proteome</keyword>
<accession>A0A3P3U4T8</accession>
<protein>
    <recommendedName>
        <fullName evidence="4">RNA polymerase subunit sigma</fullName>
    </recommendedName>
</protein>
<dbReference type="Proteomes" id="UP000267017">
    <property type="component" value="Unassembled WGS sequence"/>
</dbReference>
<comment type="caution">
    <text evidence="2">The sequence shown here is derived from an EMBL/GenBank/DDBJ whole genome shotgun (WGS) entry which is preliminary data.</text>
</comment>
<feature type="compositionally biased region" description="Basic and acidic residues" evidence="1">
    <location>
        <begin position="20"/>
        <end position="30"/>
    </location>
</feature>
<dbReference type="OrthoDB" id="2476294at2"/>
<evidence type="ECO:0000256" key="1">
    <source>
        <dbReference type="SAM" id="MobiDB-lite"/>
    </source>
</evidence>